<gene>
    <name evidence="5" type="ORF">BU104_02430</name>
</gene>
<sequence>MNINDLYIYITVYDCNSINRASKALGYAQSNISQRVQVLEKYFNKTFFIRNKIGIKPTIEGDIFYEYSKAVIYETDKLKNSFNYKKQNILCSELLFNIMYNEKKFNVLSEYNFNLVSSSQIHFEISKFVYDKVISFQRLNFKNYNLIFTSSLKMGLYKNDIKANTSNLPLIVNTDTKCPLRILSLELVPHKNFIELDSLEAILNVVKCGEGIAILPEKTVENLSLTNIIQNIVELPYYEYEYNIKN</sequence>
<dbReference type="RefSeq" id="WP_119554582.1">
    <property type="nucleotide sequence ID" value="NZ_CP066721.1"/>
</dbReference>
<comment type="similarity">
    <text evidence="1">Belongs to the LysR transcriptional regulatory family.</text>
</comment>
<dbReference type="Gene3D" id="1.10.10.10">
    <property type="entry name" value="Winged helix-like DNA-binding domain superfamily/Winged helix DNA-binding domain"/>
    <property type="match status" value="1"/>
</dbReference>
<dbReference type="GO" id="GO:0000976">
    <property type="term" value="F:transcription cis-regulatory region binding"/>
    <property type="evidence" value="ECO:0007669"/>
    <property type="project" value="TreeGrafter"/>
</dbReference>
<dbReference type="PANTHER" id="PTHR30126:SF93">
    <property type="entry name" value="HTH LYSR-TYPE DOMAIN-CONTAINING PROTEIN"/>
    <property type="match status" value="1"/>
</dbReference>
<keyword evidence="3" id="KW-0804">Transcription</keyword>
<organism evidence="5 6">
    <name type="scientific">Staphylococcus xylosus</name>
    <dbReference type="NCBI Taxonomy" id="1288"/>
    <lineage>
        <taxon>Bacteria</taxon>
        <taxon>Bacillati</taxon>
        <taxon>Bacillota</taxon>
        <taxon>Bacilli</taxon>
        <taxon>Bacillales</taxon>
        <taxon>Staphylococcaceae</taxon>
        <taxon>Staphylococcus</taxon>
    </lineage>
</organism>
<evidence type="ECO:0000259" key="4">
    <source>
        <dbReference type="PROSITE" id="PS50931"/>
    </source>
</evidence>
<dbReference type="Pfam" id="PF00126">
    <property type="entry name" value="HTH_1"/>
    <property type="match status" value="1"/>
</dbReference>
<proteinExistence type="inferred from homology"/>
<dbReference type="SUPFAM" id="SSF46785">
    <property type="entry name" value="Winged helix' DNA-binding domain"/>
    <property type="match status" value="1"/>
</dbReference>
<evidence type="ECO:0000256" key="3">
    <source>
        <dbReference type="ARBA" id="ARBA00023163"/>
    </source>
</evidence>
<dbReference type="InterPro" id="IPR000847">
    <property type="entry name" value="LysR_HTH_N"/>
</dbReference>
<dbReference type="InterPro" id="IPR036390">
    <property type="entry name" value="WH_DNA-bd_sf"/>
</dbReference>
<dbReference type="GO" id="GO:0003700">
    <property type="term" value="F:DNA-binding transcription factor activity"/>
    <property type="evidence" value="ECO:0007669"/>
    <property type="project" value="InterPro"/>
</dbReference>
<comment type="caution">
    <text evidence="5">The sequence shown here is derived from an EMBL/GenBank/DDBJ whole genome shotgun (WGS) entry which is preliminary data.</text>
</comment>
<evidence type="ECO:0000256" key="1">
    <source>
        <dbReference type="ARBA" id="ARBA00009437"/>
    </source>
</evidence>
<evidence type="ECO:0000313" key="5">
    <source>
        <dbReference type="EMBL" id="RIM94559.1"/>
    </source>
</evidence>
<name>A0AAQ0M1B7_STAXY</name>
<protein>
    <submittedName>
        <fullName evidence="5">LysR family transcriptional regulator</fullName>
    </submittedName>
</protein>
<dbReference type="Proteomes" id="UP000285579">
    <property type="component" value="Unassembled WGS sequence"/>
</dbReference>
<reference evidence="5 6" key="1">
    <citation type="journal article" date="2016" name="Front. Microbiol.">
        <title>Comprehensive Phylogenetic Analysis of Bovine Non-aureus Staphylococci Species Based on Whole-Genome Sequencing.</title>
        <authorList>
            <person name="Naushad S."/>
            <person name="Barkema H.W."/>
            <person name="Luby C."/>
            <person name="Condas L.A."/>
            <person name="Nobrega D.B."/>
            <person name="Carson D.A."/>
            <person name="De Buck J."/>
        </authorList>
    </citation>
    <scope>NUCLEOTIDE SEQUENCE [LARGE SCALE GENOMIC DNA]</scope>
    <source>
        <strain evidence="5 6">SNUC 1349</strain>
    </source>
</reference>
<evidence type="ECO:0000256" key="2">
    <source>
        <dbReference type="ARBA" id="ARBA00023015"/>
    </source>
</evidence>
<dbReference type="AlphaFoldDB" id="A0AAQ0M1B7"/>
<evidence type="ECO:0000313" key="6">
    <source>
        <dbReference type="Proteomes" id="UP000285579"/>
    </source>
</evidence>
<dbReference type="PANTHER" id="PTHR30126">
    <property type="entry name" value="HTH-TYPE TRANSCRIPTIONAL REGULATOR"/>
    <property type="match status" value="1"/>
</dbReference>
<feature type="domain" description="HTH lysR-type" evidence="4">
    <location>
        <begin position="1"/>
        <end position="58"/>
    </location>
</feature>
<keyword evidence="2" id="KW-0805">Transcription regulation</keyword>
<accession>A0AAQ0M1B7</accession>
<dbReference type="PROSITE" id="PS50931">
    <property type="entry name" value="HTH_LYSR"/>
    <property type="match status" value="1"/>
</dbReference>
<dbReference type="InterPro" id="IPR036388">
    <property type="entry name" value="WH-like_DNA-bd_sf"/>
</dbReference>
<dbReference type="EMBL" id="QXUI01000001">
    <property type="protein sequence ID" value="RIM94559.1"/>
    <property type="molecule type" value="Genomic_DNA"/>
</dbReference>